<organism evidence="1 2">
    <name type="scientific">Angiostrongylus cantonensis</name>
    <name type="common">Rat lungworm</name>
    <dbReference type="NCBI Taxonomy" id="6313"/>
    <lineage>
        <taxon>Eukaryota</taxon>
        <taxon>Metazoa</taxon>
        <taxon>Ecdysozoa</taxon>
        <taxon>Nematoda</taxon>
        <taxon>Chromadorea</taxon>
        <taxon>Rhabditida</taxon>
        <taxon>Rhabditina</taxon>
        <taxon>Rhabditomorpha</taxon>
        <taxon>Strongyloidea</taxon>
        <taxon>Metastrongylidae</taxon>
        <taxon>Angiostrongylus</taxon>
    </lineage>
</organism>
<dbReference type="WBParaSite" id="ACAC_0000157001-mRNA-1">
    <property type="protein sequence ID" value="ACAC_0000157001-mRNA-1"/>
    <property type="gene ID" value="ACAC_0000157001"/>
</dbReference>
<sequence length="112" mass="12590">MLLIERMMSDGRKRIQAALSPRAVEGVTAYSEAYKVSNRLRLCVGAILSALANSDDPLVIQTLCELLQHEILLIHELRAEISSAASRPWMEVYRNVVDSILNLVQVLSHYKI</sequence>
<dbReference type="Proteomes" id="UP000035642">
    <property type="component" value="Unassembled WGS sequence"/>
</dbReference>
<protein>
    <submittedName>
        <fullName evidence="2">Adaptin_N domain-containing protein</fullName>
    </submittedName>
</protein>
<keyword evidence="1" id="KW-1185">Reference proteome</keyword>
<dbReference type="STRING" id="6313.A0A0K0CW07"/>
<reference evidence="2" key="2">
    <citation type="submission" date="2017-02" db="UniProtKB">
        <authorList>
            <consortium name="WormBaseParasite"/>
        </authorList>
    </citation>
    <scope>IDENTIFICATION</scope>
</reference>
<evidence type="ECO:0000313" key="2">
    <source>
        <dbReference type="WBParaSite" id="ACAC_0000157001-mRNA-1"/>
    </source>
</evidence>
<name>A0A0K0CW07_ANGCA</name>
<accession>A0A0K0CW07</accession>
<proteinExistence type="predicted"/>
<evidence type="ECO:0000313" key="1">
    <source>
        <dbReference type="Proteomes" id="UP000035642"/>
    </source>
</evidence>
<dbReference type="AlphaFoldDB" id="A0A0K0CW07"/>
<reference evidence="1" key="1">
    <citation type="submission" date="2012-09" db="EMBL/GenBank/DDBJ databases">
        <authorList>
            <person name="Martin A.A."/>
        </authorList>
    </citation>
    <scope>NUCLEOTIDE SEQUENCE</scope>
</reference>